<gene>
    <name evidence="4" type="ORF">Pcinc_038792</name>
</gene>
<feature type="region of interest" description="Disordered" evidence="2">
    <location>
        <begin position="368"/>
        <end position="522"/>
    </location>
</feature>
<dbReference type="PROSITE" id="PS00028">
    <property type="entry name" value="ZINC_FINGER_C2H2_1"/>
    <property type="match status" value="1"/>
</dbReference>
<feature type="compositionally biased region" description="Polar residues" evidence="2">
    <location>
        <begin position="829"/>
        <end position="843"/>
    </location>
</feature>
<feature type="compositionally biased region" description="Basic residues" evidence="2">
    <location>
        <begin position="368"/>
        <end position="383"/>
    </location>
</feature>
<feature type="domain" description="C2H2-type" evidence="3">
    <location>
        <begin position="247"/>
        <end position="275"/>
    </location>
</feature>
<dbReference type="EMBL" id="JAWQEG010006465">
    <property type="protein sequence ID" value="KAK3854746.1"/>
    <property type="molecule type" value="Genomic_DNA"/>
</dbReference>
<organism evidence="4 5">
    <name type="scientific">Petrolisthes cinctipes</name>
    <name type="common">Flat porcelain crab</name>
    <dbReference type="NCBI Taxonomy" id="88211"/>
    <lineage>
        <taxon>Eukaryota</taxon>
        <taxon>Metazoa</taxon>
        <taxon>Ecdysozoa</taxon>
        <taxon>Arthropoda</taxon>
        <taxon>Crustacea</taxon>
        <taxon>Multicrustacea</taxon>
        <taxon>Malacostraca</taxon>
        <taxon>Eumalacostraca</taxon>
        <taxon>Eucarida</taxon>
        <taxon>Decapoda</taxon>
        <taxon>Pleocyemata</taxon>
        <taxon>Anomura</taxon>
        <taxon>Galatheoidea</taxon>
        <taxon>Porcellanidae</taxon>
        <taxon>Petrolisthes</taxon>
    </lineage>
</organism>
<comment type="caution">
    <text evidence="4">The sequence shown here is derived from an EMBL/GenBank/DDBJ whole genome shotgun (WGS) entry which is preliminary data.</text>
</comment>
<feature type="compositionally biased region" description="Low complexity" evidence="2">
    <location>
        <begin position="384"/>
        <end position="434"/>
    </location>
</feature>
<keyword evidence="1" id="KW-0862">Zinc</keyword>
<dbReference type="AlphaFoldDB" id="A0AAE1BPR7"/>
<evidence type="ECO:0000313" key="5">
    <source>
        <dbReference type="Proteomes" id="UP001286313"/>
    </source>
</evidence>
<keyword evidence="1" id="KW-0863">Zinc-finger</keyword>
<evidence type="ECO:0000259" key="3">
    <source>
        <dbReference type="PROSITE" id="PS50157"/>
    </source>
</evidence>
<feature type="region of interest" description="Disordered" evidence="2">
    <location>
        <begin position="789"/>
        <end position="843"/>
    </location>
</feature>
<dbReference type="PROSITE" id="PS50157">
    <property type="entry name" value="ZINC_FINGER_C2H2_2"/>
    <property type="match status" value="2"/>
</dbReference>
<feature type="compositionally biased region" description="Polar residues" evidence="2">
    <location>
        <begin position="500"/>
        <end position="521"/>
    </location>
</feature>
<dbReference type="GO" id="GO:0008270">
    <property type="term" value="F:zinc ion binding"/>
    <property type="evidence" value="ECO:0007669"/>
    <property type="project" value="UniProtKB-KW"/>
</dbReference>
<protein>
    <recommendedName>
        <fullName evidence="3">C2H2-type domain-containing protein</fullName>
    </recommendedName>
</protein>
<feature type="compositionally biased region" description="Low complexity" evidence="2">
    <location>
        <begin position="916"/>
        <end position="925"/>
    </location>
</feature>
<feature type="region of interest" description="Disordered" evidence="2">
    <location>
        <begin position="70"/>
        <end position="92"/>
    </location>
</feature>
<accession>A0AAE1BPR7</accession>
<feature type="region of interest" description="Disordered" evidence="2">
    <location>
        <begin position="903"/>
        <end position="925"/>
    </location>
</feature>
<dbReference type="PANTHER" id="PTHR48125:SF10">
    <property type="entry name" value="OS12G0136300 PROTEIN"/>
    <property type="match status" value="1"/>
</dbReference>
<keyword evidence="5" id="KW-1185">Reference proteome</keyword>
<feature type="compositionally biased region" description="Pro residues" evidence="2">
    <location>
        <begin position="70"/>
        <end position="80"/>
    </location>
</feature>
<dbReference type="Proteomes" id="UP001286313">
    <property type="component" value="Unassembled WGS sequence"/>
</dbReference>
<evidence type="ECO:0000256" key="1">
    <source>
        <dbReference type="PROSITE-ProRule" id="PRU00042"/>
    </source>
</evidence>
<feature type="compositionally biased region" description="Basic residues" evidence="2">
    <location>
        <begin position="270"/>
        <end position="283"/>
    </location>
</feature>
<dbReference type="PANTHER" id="PTHR48125">
    <property type="entry name" value="LP07818P1"/>
    <property type="match status" value="1"/>
</dbReference>
<sequence>MKPSIMDKIRILRSNRRKTTYTSGKIIRVVPMGSGTIVTTAPTLVPTPVSTLTTAPPVLAPAPALTPALTPAPVPTPAPTSAPALAPSPVLTPTPVPTLTPAPTITAIPQPGIPQTRTQQWVPVLVLDISQGKNAPTMGTSGPVTTAIPVTLGAPGMKNIALKNRIIVNNAVPVGSTGLIPQRIPVTTATEDITLFDVHPQHNTLVNADDPLEDPLATNSLTPAVDPIETEEDEEVSSITENLEKPVKCVFCEKNFPSMQDMQAHYLSAHKARRGKDKGKRKTTAAESTVNQGASSPESELVIAEPENGDGEFPPSSNEQEPKCPVCYIQLKTIDEVESHIKEVHSYICSECNATFYNLMQFTSHKCTRVGKKVKRVRKKSTSRVKANNNSGSSNKINSDTNSNNNINSGSSNKNNKDSSSNKGNTKSSGSSNTKRSRSSKSSPKAGENLKPEVAKIMTRYVQIQPKTAAKKRARDATPHSTGNNNNSSSPPPPVLQRVGGSSPQISIVSDGTLPQPSESLSGGEVLGFGVATVGESSVPASVESSSPGNQVLHLEESVHQKQVEEDSKNFLPSINSTYTLKPPSLDMIDAPGTENEGKEIRHIKVIETNNIDQARKLVEKAGKEEDKTTQLPNRKEQIQEKIAQLKQNPNVSLSWQPTLRVKNFQDDEDFVCGRCNVLCDDMEDYMDHLQDCLTMSSVSLEPVSAPPRRLLRLQHEVASFGSRGEAGRSFGYGLNRNLMSKLQAYLPSTRPPEYLQEEALKSEADQIHRASPDSIPLTQAFRELLGDDFGHTPQDWEALGNRTLSPLSPTPPPPQQQQTDTQQPPKVPSTNYYSNDDSASEQTVTQRVKNTAHPMGSKPMVMIPMNPEAKLNISVIPEQLLRKSKGSNSPHTNSQEAVGNFRHCRETLLPPPGSPSSSPVDSPLDLLLDQDEIKMEVEEEVVEDHYQES</sequence>
<reference evidence="4" key="1">
    <citation type="submission" date="2023-10" db="EMBL/GenBank/DDBJ databases">
        <title>Genome assemblies of two species of porcelain crab, Petrolisthes cinctipes and Petrolisthes manimaculis (Anomura: Porcellanidae).</title>
        <authorList>
            <person name="Angst P."/>
        </authorList>
    </citation>
    <scope>NUCLEOTIDE SEQUENCE</scope>
    <source>
        <strain evidence="4">PB745_01</strain>
        <tissue evidence="4">Gill</tissue>
    </source>
</reference>
<evidence type="ECO:0000256" key="2">
    <source>
        <dbReference type="SAM" id="MobiDB-lite"/>
    </source>
</evidence>
<evidence type="ECO:0000313" key="4">
    <source>
        <dbReference type="EMBL" id="KAK3854746.1"/>
    </source>
</evidence>
<proteinExistence type="predicted"/>
<feature type="compositionally biased region" description="Polar residues" evidence="2">
    <location>
        <begin position="287"/>
        <end position="298"/>
    </location>
</feature>
<feature type="region of interest" description="Disordered" evidence="2">
    <location>
        <begin position="270"/>
        <end position="299"/>
    </location>
</feature>
<name>A0AAE1BPR7_PETCI</name>
<dbReference type="SMART" id="SM00355">
    <property type="entry name" value="ZnF_C2H2"/>
    <property type="match status" value="4"/>
</dbReference>
<feature type="domain" description="C2H2-type" evidence="3">
    <location>
        <begin position="347"/>
        <end position="374"/>
    </location>
</feature>
<keyword evidence="1" id="KW-0479">Metal-binding</keyword>
<dbReference type="InterPro" id="IPR013087">
    <property type="entry name" value="Znf_C2H2_type"/>
</dbReference>